<reference evidence="1" key="2">
    <citation type="journal article" date="2022" name="New Phytol.">
        <title>Evolutionary transition to the ectomycorrhizal habit in the genomes of a hyperdiverse lineage of mushroom-forming fungi.</title>
        <authorList>
            <person name="Looney B."/>
            <person name="Miyauchi S."/>
            <person name="Morin E."/>
            <person name="Drula E."/>
            <person name="Courty P.E."/>
            <person name="Kohler A."/>
            <person name="Kuo A."/>
            <person name="LaButti K."/>
            <person name="Pangilinan J."/>
            <person name="Lipzen A."/>
            <person name="Riley R."/>
            <person name="Andreopoulos W."/>
            <person name="He G."/>
            <person name="Johnson J."/>
            <person name="Nolan M."/>
            <person name="Tritt A."/>
            <person name="Barry K.W."/>
            <person name="Grigoriev I.V."/>
            <person name="Nagy L.G."/>
            <person name="Hibbett D."/>
            <person name="Henrissat B."/>
            <person name="Matheny P.B."/>
            <person name="Labbe J."/>
            <person name="Martin F.M."/>
        </authorList>
    </citation>
    <scope>NUCLEOTIDE SEQUENCE</scope>
    <source>
        <strain evidence="1">HHB10654</strain>
    </source>
</reference>
<dbReference type="Proteomes" id="UP000814140">
    <property type="component" value="Unassembled WGS sequence"/>
</dbReference>
<evidence type="ECO:0000313" key="1">
    <source>
        <dbReference type="EMBL" id="KAI0057350.1"/>
    </source>
</evidence>
<accession>A0ACB8SLN1</accession>
<protein>
    <submittedName>
        <fullName evidence="1">MFS general substrate transporter</fullName>
    </submittedName>
</protein>
<keyword evidence="2" id="KW-1185">Reference proteome</keyword>
<dbReference type="EMBL" id="MU277248">
    <property type="protein sequence ID" value="KAI0057350.1"/>
    <property type="molecule type" value="Genomic_DNA"/>
</dbReference>
<organism evidence="1 2">
    <name type="scientific">Artomyces pyxidatus</name>
    <dbReference type="NCBI Taxonomy" id="48021"/>
    <lineage>
        <taxon>Eukaryota</taxon>
        <taxon>Fungi</taxon>
        <taxon>Dikarya</taxon>
        <taxon>Basidiomycota</taxon>
        <taxon>Agaricomycotina</taxon>
        <taxon>Agaricomycetes</taxon>
        <taxon>Russulales</taxon>
        <taxon>Auriscalpiaceae</taxon>
        <taxon>Artomyces</taxon>
    </lineage>
</organism>
<sequence length="542" mass="57869">MVSDGSPKHGLRFWTTMSSLTVSFLLAYLEATVVTTALPTIAADLHANEFLWVGTAYALAFTALIPLSGGLCDAFGRWPLMTASLALYAVGGAFAGSAQTINWLVAGRAISGLGAGGLGATVTIIMADLIPLQQRGLFNGLLGMVLCLGGGIGPVVGGVLAEEGHWRWSFYMIIPMTGLAISLFLLSYKSTTPAGSVWDKMKGLDWFGTALVAGSSIATIIGLSWAGIQFTWSSPQTLVPLIIGAVGLVLFFVYEFMWAENPLVPLSILANRTSLSGYIQLFILSMPFNVLTYFLPVYFQACHGLSPTASGVDLFGVTFTIAPISMLTGASIALYKFYRPQIWSGWAISVVGFGLLSRVTADSSLAAAIGYSAVAGVGIGLSWASLQFPILAPLPVEMNARALAFYGFLRAYSQAWGICIGGTVLQNQLVARLPTTFTQEHPQNSQIAYALIPEIMSLAPEVRGEVRTAFAESVRVVWLVMLAFCALGVLASFFMEGLSMEKKVDEKWQLEQESVGTESGNVEKLLEKDATAITQDSALQRP</sequence>
<name>A0ACB8SLN1_9AGAM</name>
<gene>
    <name evidence="1" type="ORF">BV25DRAFT_1892755</name>
</gene>
<proteinExistence type="predicted"/>
<evidence type="ECO:0000313" key="2">
    <source>
        <dbReference type="Proteomes" id="UP000814140"/>
    </source>
</evidence>
<comment type="caution">
    <text evidence="1">The sequence shown here is derived from an EMBL/GenBank/DDBJ whole genome shotgun (WGS) entry which is preliminary data.</text>
</comment>
<reference evidence="1" key="1">
    <citation type="submission" date="2021-03" db="EMBL/GenBank/DDBJ databases">
        <authorList>
            <consortium name="DOE Joint Genome Institute"/>
            <person name="Ahrendt S."/>
            <person name="Looney B.P."/>
            <person name="Miyauchi S."/>
            <person name="Morin E."/>
            <person name="Drula E."/>
            <person name="Courty P.E."/>
            <person name="Chicoki N."/>
            <person name="Fauchery L."/>
            <person name="Kohler A."/>
            <person name="Kuo A."/>
            <person name="Labutti K."/>
            <person name="Pangilinan J."/>
            <person name="Lipzen A."/>
            <person name="Riley R."/>
            <person name="Andreopoulos W."/>
            <person name="He G."/>
            <person name="Johnson J."/>
            <person name="Barry K.W."/>
            <person name="Grigoriev I.V."/>
            <person name="Nagy L."/>
            <person name="Hibbett D."/>
            <person name="Henrissat B."/>
            <person name="Matheny P.B."/>
            <person name="Labbe J."/>
            <person name="Martin F."/>
        </authorList>
    </citation>
    <scope>NUCLEOTIDE SEQUENCE</scope>
    <source>
        <strain evidence="1">HHB10654</strain>
    </source>
</reference>